<dbReference type="PROSITE" id="PS50081">
    <property type="entry name" value="ZF_DAG_PE_2"/>
    <property type="match status" value="1"/>
</dbReference>
<evidence type="ECO:0000256" key="2">
    <source>
        <dbReference type="ARBA" id="ARBA00022833"/>
    </source>
</evidence>
<dbReference type="GO" id="GO:0046872">
    <property type="term" value="F:metal ion binding"/>
    <property type="evidence" value="ECO:0007669"/>
    <property type="project" value="UniProtKB-KW"/>
</dbReference>
<keyword evidence="6" id="KW-1185">Reference proteome</keyword>
<protein>
    <submittedName>
        <fullName evidence="5">6838_t:CDS:1</fullName>
    </submittedName>
</protein>
<evidence type="ECO:0000259" key="4">
    <source>
        <dbReference type="PROSITE" id="PS50081"/>
    </source>
</evidence>
<dbReference type="InterPro" id="IPR016024">
    <property type="entry name" value="ARM-type_fold"/>
</dbReference>
<feature type="compositionally biased region" description="Low complexity" evidence="3">
    <location>
        <begin position="119"/>
        <end position="133"/>
    </location>
</feature>
<accession>A0A9N9BTZ5</accession>
<evidence type="ECO:0000313" key="5">
    <source>
        <dbReference type="EMBL" id="CAG8576316.1"/>
    </source>
</evidence>
<feature type="region of interest" description="Disordered" evidence="3">
    <location>
        <begin position="947"/>
        <end position="967"/>
    </location>
</feature>
<proteinExistence type="predicted"/>
<dbReference type="Gene3D" id="3.30.60.20">
    <property type="match status" value="1"/>
</dbReference>
<feature type="region of interest" description="Disordered" evidence="3">
    <location>
        <begin position="114"/>
        <end position="137"/>
    </location>
</feature>
<evidence type="ECO:0000256" key="1">
    <source>
        <dbReference type="ARBA" id="ARBA00022723"/>
    </source>
</evidence>
<dbReference type="Proteomes" id="UP000789739">
    <property type="component" value="Unassembled WGS sequence"/>
</dbReference>
<evidence type="ECO:0000313" key="6">
    <source>
        <dbReference type="Proteomes" id="UP000789739"/>
    </source>
</evidence>
<dbReference type="OrthoDB" id="6270916at2759"/>
<dbReference type="SMART" id="SM00109">
    <property type="entry name" value="C1"/>
    <property type="match status" value="1"/>
</dbReference>
<evidence type="ECO:0000256" key="3">
    <source>
        <dbReference type="SAM" id="MobiDB-lite"/>
    </source>
</evidence>
<keyword evidence="1" id="KW-0479">Metal-binding</keyword>
<dbReference type="EMBL" id="CAJVPI010000839">
    <property type="protein sequence ID" value="CAG8576316.1"/>
    <property type="molecule type" value="Genomic_DNA"/>
</dbReference>
<dbReference type="InterPro" id="IPR046349">
    <property type="entry name" value="C1-like_sf"/>
</dbReference>
<name>A0A9N9BTZ5_9GLOM</name>
<sequence>MEGYSYNDVASKRNTTLRKSQKKGNFLLPEAEQTRKLINEILKNLRKRKKPPSAFQDLELYEFGENVKVNKQHNSSFNNDVTCELVNQLKDVLAFCSEHDIKFGNRLLPINTPPESPYSSRAHSPNRSRSPSPTRFGGKASAVLDRILDILSDIIYNDCRYKNLSPRPSRPPYTLQLEVIDVAILLIDQNPYSSKWLYELGTTMMAGFVYFSEGMLSKLLTFYGNSLIPQLMACKAQTSRSTIMDNKVIDDFGPPRARKVKIADDKDVNLSNIQIIIDPADTKTPIINVQSSDKTSFDDNHGAILSETRAPSFTSQRSSPYIYASYSGESGMDEHYIDSLFTPLLYSMLQNISVENSSLETIYRMHQTLGIMIEHKPDLYYDIIEIIAQGDESCRQQAINVLFFFWNNSTGHPAVGEPLPQISYADDLAAKLDIEPTDPSKMVKNDDALHRFLSHIFPKENETMNTSKRKSFTVPRRTSLVETHGQFMPTENPNCCVQCFKPVYDFGLKCGGCHVNVHFICYNMTDGGILEEYLLQSGIHKLSTPRFCDIVASPRKQNFRNQPENMQTARTVCGHQLVLVNLFTLVLCMVCHKPLWGVMYQGYRCKSCNRFIHIQCIQSAGKAVSLCQPSAMSEADAVIEHEELRYSFLSYYENILVPLDVIPSYSVEEISVMLSILTMQENILRNGILAGCLFVRGNFANPLSPRTEQFEQFELQETIKRYESYLEKTKPPLSPLSQEFWDVFGIYPSQILSAEDYIGHLAALMKHNITTDIQDDNSNRLSVNMLAPTYPEQVVNNSLSGVIWPGEMVKWLRNNLSFKGTYTVEVFIQQMANFGFIERIDGLPVIFFDNDSAAEAECIFPLPFAIECSPHVESLISAISVCLSDISISINECGMLLLTKRCWPDPFLSKYTLERLIAAIIVWICQEDEKLLIIAEESLEFRRGVRDEMDDDQSPHQRRTSNHVNAGGGVYVKSRKMLKEKYILGWMNIVHDMNPRLFCDLVYNQLLSVEESHPGIVQDISTKGGIMDKQERVMKLIIKLGNTGVLFSSLDYIMNQWFTQVHQVFKNLPPENVFVDLKALQKVFSTRAGTRRESGSERASQLLTSDTITTDFSEPFQLLTQLFVEQDVSSLKSALTWMEVLIRGGVGLPESIFSDFFPYLANTKPPLGQYALYLKLMWYQVLRGYGALINRGKIVQLVTATNNAAVESISKIQNDGEGKDIQVARQFIKTTLVLTLYAYACPLDFISELNIVTTIVPSANNTSVQKRLSTLPDPTPGANLTEDTPLVQRLFRYATFDKLGLCNDVVKTFWGLFNRAGLVYNKDDFMLSCVSTLLPSVWETLTPCHDVLSEYNMKMLMKLVWLDTRRFVSFVSNLFEHTNWEVRYKALDNLYGLFSKLDEKLDVQYAGLFVSLGPVFSYFVACLWDQEEYVRTKASTYIRSMQPTHIRLALKCWQGYFESANDRERMILTKFMVRFNGKFPAWQVIEWDILLKVLGESDGIEAVSTEDILESYMRPDSILVIGLKRIQDEDITDAQKIAESDNLKVILLNLALQMLGNGIEISLECLMRLKQVVATCLGFTEVQQDFANGDIYMLHSEFEYVPDNFPQNTRMLSILSNLKKVMDTPIYLHKENELTDESRTATETDELLVGGYFVDIILRIFGSSVDLASLNHIMLKIFLELLLIIVYKHKIEDKGSKHLEELLVSAMKRTSELLTRDISQENKQLIIELCACLLKRAPMLTVTILGKQIITLGKLMTMLRNDPQNEILQSAKSFLKTAFLRFSRNGLFVLILKNQAVADSINTELDMFWVLRIVIGNEIIHSEDESNGPIYLKEQPIRDVMNQLFKLTNRRVFSTILFNMNKYVESVYSKPYSEQLLNDLGTFFTKLSKHTGDWKRSDWDANPVLNIAAIVLRNNPASAKSLVLHVRTLLRHAIHKCTITVEVMVKLLSAYNLAAEETNLDVVNPFGEILIEELKYALRTGKYRMHVNTFMILLQLVLWDLQPSSYPRFRSLEFKAANPVNGSDDTQRRPYFVNVADSIFDDCINFLENPLVTKQYSKREFNIGICTSQLIVAMCNKKYDLLKKIFLWQKSVDARRTRLLNWILLAMLKLDNSGLITTIFDFQDNISELLSNALQSPFNEILNPDQSYIDTPSGEQAYQAFILIKIWTILCAQASQRTDESKSIAAPRLHRRLATSLAMAERRFWNTIWPVMKSQLTSSVMDKDVEPKGIAYWEMFLDLIAFLHLSGSDIILLYSQEWCTLLDDLTSAQRDDNSNVFKNKIRKARSMFDDPPLEANESELIKRLFAEMSDAMKLSSEVHANQVLRFFGPYS</sequence>
<gene>
    <name evidence="5" type="ORF">PBRASI_LOCUS6380</name>
</gene>
<dbReference type="CDD" id="cd00029">
    <property type="entry name" value="C1"/>
    <property type="match status" value="1"/>
</dbReference>
<dbReference type="SUPFAM" id="SSF57889">
    <property type="entry name" value="Cysteine-rich domain"/>
    <property type="match status" value="1"/>
</dbReference>
<dbReference type="InterPro" id="IPR002219">
    <property type="entry name" value="PKC_DAG/PE"/>
</dbReference>
<keyword evidence="2" id="KW-0862">Zinc</keyword>
<reference evidence="5" key="1">
    <citation type="submission" date="2021-06" db="EMBL/GenBank/DDBJ databases">
        <authorList>
            <person name="Kallberg Y."/>
            <person name="Tangrot J."/>
            <person name="Rosling A."/>
        </authorList>
    </citation>
    <scope>NUCLEOTIDE SEQUENCE</scope>
    <source>
        <strain evidence="5">BR232B</strain>
    </source>
</reference>
<dbReference type="Pfam" id="PF00130">
    <property type="entry name" value="C1_1"/>
    <property type="match status" value="1"/>
</dbReference>
<comment type="caution">
    <text evidence="5">The sequence shown here is derived from an EMBL/GenBank/DDBJ whole genome shotgun (WGS) entry which is preliminary data.</text>
</comment>
<organism evidence="5 6">
    <name type="scientific">Paraglomus brasilianum</name>
    <dbReference type="NCBI Taxonomy" id="144538"/>
    <lineage>
        <taxon>Eukaryota</taxon>
        <taxon>Fungi</taxon>
        <taxon>Fungi incertae sedis</taxon>
        <taxon>Mucoromycota</taxon>
        <taxon>Glomeromycotina</taxon>
        <taxon>Glomeromycetes</taxon>
        <taxon>Paraglomerales</taxon>
        <taxon>Paraglomeraceae</taxon>
        <taxon>Paraglomus</taxon>
    </lineage>
</organism>
<dbReference type="SUPFAM" id="SSF48371">
    <property type="entry name" value="ARM repeat"/>
    <property type="match status" value="2"/>
</dbReference>
<feature type="domain" description="Phorbol-ester/DAG-type" evidence="4">
    <location>
        <begin position="574"/>
        <end position="627"/>
    </location>
</feature>